<evidence type="ECO:0000313" key="17">
    <source>
        <dbReference type="Proteomes" id="UP000522590"/>
    </source>
</evidence>
<dbReference type="Gene3D" id="1.25.50.20">
    <property type="match status" value="1"/>
</dbReference>
<keyword evidence="6 12" id="KW-0378">Hydrolase</keyword>
<dbReference type="InterPro" id="IPR045357">
    <property type="entry name" value="Aminopeptidase_N-like_N"/>
</dbReference>
<dbReference type="InterPro" id="IPR042097">
    <property type="entry name" value="Aminopeptidase_N-like_N_sf"/>
</dbReference>
<sequence>MALITGPLACLSPAHAAGHFSLDRTPGALPKTVLPTAYRIHVDTDMKKLVLNGHEDIDLTVTHPVSQIVLNQAGLKIEAASVDGMPMQIAQDEKAQTLTLSLPAPAQVSAGTHVLSIRYSGPIPQTPNGIYYDDYRNRAGKKKRMLVTQFEVADARRMFPCWDEPAFRATYQLNIRVPRRYTAVSNMPVERITKAKGDSQYVSFATTPRMSTYLLAVVAGDMAAVHGKGGTTPINVYAPAGDEKKGEYALHAATEILPYYNEYFGIPYPLPKLDLIAIPGNYEAGAMENWGAMTFIDDMVLFDPKRSSPETKELVYLVVAHEMAHQWSGDLVTMAWWNDIWLNEGFASWMEEKATNHFNPTWEIWPRQHSEREQAMAQDAQSTTHPIQQTIHDVSEASSAFDRISYQKGEQVIRMIENWLGEDYFRDGMRIYMKAHAYSNATSDDLWDALSQASGQDIAPVARSFVEQPGIPQVNVTRRCVGGATVLTLTQSRFSIHDPHAAPLKWKIPVIAGTAQGDVHKLLLGASPVTLRSPGCEQAIKINLGENGYYRTRYDSASLALLQKDFASFSPADRVNLLGDEFALFQSGQAPLKDYLSLISHLPDMHETDIAVLQDTIAHLRALDRMVRGTSVSAPFHNLARTILQAQMERLGWDVRKDEPFTDTLLRPEVIGALGQFGDQVVITEAQQRFRRYLKKPASLPTSLVAPVATIVGREATDKTYGQIENIIRKSPDTEQKLRFFRALAVSPDPALMQRTVGLTYSGAIPNGRIVWCLAVLARESGLSDQVWDLVVQDQQTIRKRLAPWSQEKLLPAVAAETVSPDIAKALLADPSSNSSRGSLIAAREAADKITSNMEIYGRARNEISEWISSRS</sequence>
<dbReference type="InterPro" id="IPR027268">
    <property type="entry name" value="Peptidase_M4/M1_CTD_sf"/>
</dbReference>
<evidence type="ECO:0000259" key="13">
    <source>
        <dbReference type="Pfam" id="PF01433"/>
    </source>
</evidence>
<dbReference type="InterPro" id="IPR014782">
    <property type="entry name" value="Peptidase_M1_dom"/>
</dbReference>
<feature type="binding site" evidence="10">
    <location>
        <position position="344"/>
    </location>
    <ligand>
        <name>Zn(2+)</name>
        <dbReference type="ChEBI" id="CHEBI:29105"/>
        <note>catalytic</note>
    </ligand>
</feature>
<evidence type="ECO:0000313" key="16">
    <source>
        <dbReference type="EMBL" id="NVN38356.1"/>
    </source>
</evidence>
<dbReference type="PRINTS" id="PR00756">
    <property type="entry name" value="ALADIPTASE"/>
</dbReference>
<feature type="domain" description="ERAP1-like C-terminal" evidence="14">
    <location>
        <begin position="540"/>
        <end position="819"/>
    </location>
</feature>
<feature type="active site" description="Proton acceptor" evidence="9">
    <location>
        <position position="322"/>
    </location>
</feature>
<dbReference type="AlphaFoldDB" id="A0A850P7R7"/>
<protein>
    <recommendedName>
        <fullName evidence="12">Aminopeptidase</fullName>
        <ecNumber evidence="12">3.4.11.-</ecNumber>
    </recommendedName>
</protein>
<comment type="catalytic activity">
    <reaction evidence="1">
        <text>Release of an N-terminal amino acid, Xaa-|-Yaa- from a peptide, amide or arylamide. Xaa is preferably Ala, but may be most amino acids including Pro (slow action). When a terminal hydrophobic residue is followed by a prolyl residue, the two may be released as an intact Xaa-Pro dipeptide.</text>
        <dbReference type="EC" id="3.4.11.2"/>
    </reaction>
</comment>
<dbReference type="PANTHER" id="PTHR11533:SF174">
    <property type="entry name" value="PUROMYCIN-SENSITIVE AMINOPEPTIDASE-RELATED"/>
    <property type="match status" value="1"/>
</dbReference>
<evidence type="ECO:0000256" key="12">
    <source>
        <dbReference type="RuleBase" id="RU364040"/>
    </source>
</evidence>
<dbReference type="Proteomes" id="UP000522590">
    <property type="component" value="Unassembled WGS sequence"/>
</dbReference>
<evidence type="ECO:0000256" key="10">
    <source>
        <dbReference type="PIRSR" id="PIRSR634016-3"/>
    </source>
</evidence>
<dbReference type="Pfam" id="PF01433">
    <property type="entry name" value="Peptidase_M1"/>
    <property type="match status" value="1"/>
</dbReference>
<dbReference type="FunFam" id="1.10.390.10:FF:000006">
    <property type="entry name" value="Puromycin-sensitive aminopeptidase"/>
    <property type="match status" value="1"/>
</dbReference>
<dbReference type="InterPro" id="IPR001930">
    <property type="entry name" value="Peptidase_M1"/>
</dbReference>
<keyword evidence="3 12" id="KW-0031">Aminopeptidase</keyword>
<dbReference type="GO" id="GO:0005737">
    <property type="term" value="C:cytoplasm"/>
    <property type="evidence" value="ECO:0007669"/>
    <property type="project" value="TreeGrafter"/>
</dbReference>
<comment type="similarity">
    <text evidence="2 12">Belongs to the peptidase M1 family.</text>
</comment>
<dbReference type="GO" id="GO:0016285">
    <property type="term" value="F:alanyl aminopeptidase activity"/>
    <property type="evidence" value="ECO:0007669"/>
    <property type="project" value="UniProtKB-EC"/>
</dbReference>
<keyword evidence="5 10" id="KW-0479">Metal-binding</keyword>
<gene>
    <name evidence="16" type="ORF">HUK81_15820</name>
</gene>
<evidence type="ECO:0000256" key="1">
    <source>
        <dbReference type="ARBA" id="ARBA00000098"/>
    </source>
</evidence>
<dbReference type="GO" id="GO:0005615">
    <property type="term" value="C:extracellular space"/>
    <property type="evidence" value="ECO:0007669"/>
    <property type="project" value="TreeGrafter"/>
</dbReference>
<dbReference type="GO" id="GO:0042277">
    <property type="term" value="F:peptide binding"/>
    <property type="evidence" value="ECO:0007669"/>
    <property type="project" value="TreeGrafter"/>
</dbReference>
<evidence type="ECO:0000256" key="2">
    <source>
        <dbReference type="ARBA" id="ARBA00010136"/>
    </source>
</evidence>
<dbReference type="GO" id="GO:0043171">
    <property type="term" value="P:peptide catabolic process"/>
    <property type="evidence" value="ECO:0007669"/>
    <property type="project" value="TreeGrafter"/>
</dbReference>
<dbReference type="EC" id="3.4.11.-" evidence="12"/>
<dbReference type="GO" id="GO:0070006">
    <property type="term" value="F:metalloaminopeptidase activity"/>
    <property type="evidence" value="ECO:0007669"/>
    <property type="project" value="TreeGrafter"/>
</dbReference>
<reference evidence="16 17" key="1">
    <citation type="submission" date="2020-06" db="EMBL/GenBank/DDBJ databases">
        <title>Description of novel acetic acid bacteria.</title>
        <authorList>
            <person name="Sombolestani A."/>
        </authorList>
    </citation>
    <scope>NUCLEOTIDE SEQUENCE [LARGE SCALE GENOMIC DNA]</scope>
    <source>
        <strain evidence="16 17">LMG 25</strain>
    </source>
</reference>
<keyword evidence="8 12" id="KW-0482">Metalloprotease</keyword>
<dbReference type="Pfam" id="PF17900">
    <property type="entry name" value="Peptidase_M1_N"/>
    <property type="match status" value="1"/>
</dbReference>
<evidence type="ECO:0000259" key="14">
    <source>
        <dbReference type="Pfam" id="PF11838"/>
    </source>
</evidence>
<dbReference type="GO" id="GO:0008270">
    <property type="term" value="F:zinc ion binding"/>
    <property type="evidence" value="ECO:0007669"/>
    <property type="project" value="UniProtKB-UniRule"/>
</dbReference>
<feature type="binding site" evidence="10">
    <location>
        <position position="321"/>
    </location>
    <ligand>
        <name>Zn(2+)</name>
        <dbReference type="ChEBI" id="CHEBI:29105"/>
        <note>catalytic</note>
    </ligand>
</feature>
<evidence type="ECO:0000259" key="15">
    <source>
        <dbReference type="Pfam" id="PF17900"/>
    </source>
</evidence>
<proteinExistence type="inferred from homology"/>
<evidence type="ECO:0000256" key="5">
    <source>
        <dbReference type="ARBA" id="ARBA00022723"/>
    </source>
</evidence>
<dbReference type="InterPro" id="IPR034016">
    <property type="entry name" value="M1_APN-typ"/>
</dbReference>
<dbReference type="Pfam" id="PF11838">
    <property type="entry name" value="ERAP1_C"/>
    <property type="match status" value="1"/>
</dbReference>
<accession>A0A850P7R7</accession>
<evidence type="ECO:0000256" key="8">
    <source>
        <dbReference type="ARBA" id="ARBA00023049"/>
    </source>
</evidence>
<evidence type="ECO:0000256" key="9">
    <source>
        <dbReference type="PIRSR" id="PIRSR634016-1"/>
    </source>
</evidence>
<dbReference type="Gene3D" id="2.60.40.1910">
    <property type="match status" value="1"/>
</dbReference>
<feature type="site" description="Transition state stabilizer" evidence="11">
    <location>
        <position position="406"/>
    </location>
</feature>
<organism evidence="16 17">
    <name type="scientific">Komagataeibacter swingsii</name>
    <dbReference type="NCBI Taxonomy" id="215220"/>
    <lineage>
        <taxon>Bacteria</taxon>
        <taxon>Pseudomonadati</taxon>
        <taxon>Pseudomonadota</taxon>
        <taxon>Alphaproteobacteria</taxon>
        <taxon>Acetobacterales</taxon>
        <taxon>Acetobacteraceae</taxon>
        <taxon>Komagataeibacter</taxon>
    </lineage>
</organism>
<dbReference type="GO" id="GO:0006508">
    <property type="term" value="P:proteolysis"/>
    <property type="evidence" value="ECO:0007669"/>
    <property type="project" value="UniProtKB-KW"/>
</dbReference>
<dbReference type="Gene3D" id="1.10.390.10">
    <property type="entry name" value="Neutral Protease Domain 2"/>
    <property type="match status" value="1"/>
</dbReference>
<dbReference type="SUPFAM" id="SSF63737">
    <property type="entry name" value="Leukotriene A4 hydrolase N-terminal domain"/>
    <property type="match status" value="1"/>
</dbReference>
<keyword evidence="7 10" id="KW-0862">Zinc</keyword>
<dbReference type="Gene3D" id="2.60.40.1730">
    <property type="entry name" value="tricorn interacting facor f3 domain"/>
    <property type="match status" value="1"/>
</dbReference>
<evidence type="ECO:0000256" key="6">
    <source>
        <dbReference type="ARBA" id="ARBA00022801"/>
    </source>
</evidence>
<comment type="cofactor">
    <cofactor evidence="10 12">
        <name>Zn(2+)</name>
        <dbReference type="ChEBI" id="CHEBI:29105"/>
    </cofactor>
    <text evidence="10 12">Binds 1 zinc ion per subunit.</text>
</comment>
<feature type="binding site" evidence="10">
    <location>
        <position position="325"/>
    </location>
    <ligand>
        <name>Zn(2+)</name>
        <dbReference type="ChEBI" id="CHEBI:29105"/>
        <note>catalytic</note>
    </ligand>
</feature>
<feature type="domain" description="Aminopeptidase N-like N-terminal" evidence="15">
    <location>
        <begin position="35"/>
        <end position="214"/>
    </location>
</feature>
<dbReference type="SUPFAM" id="SSF55486">
    <property type="entry name" value="Metalloproteases ('zincins'), catalytic domain"/>
    <property type="match status" value="1"/>
</dbReference>
<evidence type="ECO:0000256" key="4">
    <source>
        <dbReference type="ARBA" id="ARBA00022670"/>
    </source>
</evidence>
<keyword evidence="4 12" id="KW-0645">Protease</keyword>
<dbReference type="PANTHER" id="PTHR11533">
    <property type="entry name" value="PROTEASE M1 ZINC METALLOPROTEASE"/>
    <property type="match status" value="1"/>
</dbReference>
<dbReference type="GO" id="GO:0016020">
    <property type="term" value="C:membrane"/>
    <property type="evidence" value="ECO:0007669"/>
    <property type="project" value="TreeGrafter"/>
</dbReference>
<dbReference type="InterPro" id="IPR024571">
    <property type="entry name" value="ERAP1-like_C_dom"/>
</dbReference>
<evidence type="ECO:0000256" key="7">
    <source>
        <dbReference type="ARBA" id="ARBA00022833"/>
    </source>
</evidence>
<evidence type="ECO:0000256" key="11">
    <source>
        <dbReference type="PIRSR" id="PIRSR634016-4"/>
    </source>
</evidence>
<name>A0A850P7R7_9PROT</name>
<dbReference type="InterPro" id="IPR050344">
    <property type="entry name" value="Peptidase_M1_aminopeptidases"/>
</dbReference>
<feature type="domain" description="Peptidase M1 membrane alanine aminopeptidase" evidence="13">
    <location>
        <begin position="248"/>
        <end position="464"/>
    </location>
</feature>
<evidence type="ECO:0000256" key="3">
    <source>
        <dbReference type="ARBA" id="ARBA00022438"/>
    </source>
</evidence>
<dbReference type="CDD" id="cd09601">
    <property type="entry name" value="M1_APN-Q_like"/>
    <property type="match status" value="1"/>
</dbReference>
<dbReference type="EMBL" id="JABXXS010000057">
    <property type="protein sequence ID" value="NVN38356.1"/>
    <property type="molecule type" value="Genomic_DNA"/>
</dbReference>
<comment type="caution">
    <text evidence="16">The sequence shown here is derived from an EMBL/GenBank/DDBJ whole genome shotgun (WGS) entry which is preliminary data.</text>
</comment>